<dbReference type="AlphaFoldDB" id="A0A800MSM3"/>
<proteinExistence type="predicted"/>
<organism evidence="1 2">
    <name type="scientific">Cytobacillus firmus</name>
    <name type="common">Bacillus firmus</name>
    <dbReference type="NCBI Taxonomy" id="1399"/>
    <lineage>
        <taxon>Bacteria</taxon>
        <taxon>Bacillati</taxon>
        <taxon>Bacillota</taxon>
        <taxon>Bacilli</taxon>
        <taxon>Bacillales</taxon>
        <taxon>Bacillaceae</taxon>
        <taxon>Cytobacillus</taxon>
    </lineage>
</organism>
<dbReference type="EMBL" id="VDEM01000086">
    <property type="protein sequence ID" value="KAF0821728.1"/>
    <property type="molecule type" value="Genomic_DNA"/>
</dbReference>
<comment type="caution">
    <text evidence="1">The sequence shown here is derived from an EMBL/GenBank/DDBJ whole genome shotgun (WGS) entry which is preliminary data.</text>
</comment>
<accession>A0A800MSM3</accession>
<name>A0A800MSM3_CYTFI</name>
<evidence type="ECO:0000313" key="2">
    <source>
        <dbReference type="Proteomes" id="UP000465778"/>
    </source>
</evidence>
<reference evidence="1 2" key="1">
    <citation type="journal article" date="2020" name="G3 (Bethesda)">
        <title>Whole Genome Sequencing and Comparative Genomics of Two Nematicidal Bacillus Strains Reveals a Wide Range of Possible Virulence Factors.</title>
        <authorList>
            <person name="Susic N."/>
            <person name="Janezic S."/>
            <person name="Rupnik M."/>
            <person name="Geric Stare B."/>
        </authorList>
    </citation>
    <scope>NUCLEOTIDE SEQUENCE [LARGE SCALE GENOMIC DNA]</scope>
    <source>
        <strain evidence="1 2">I-1582</strain>
    </source>
</reference>
<sequence>MKIRPKGLKRASRIAKLHVTGSFFVKSRYFLMLASKNALS</sequence>
<protein>
    <submittedName>
        <fullName evidence="1">Uncharacterized protein</fullName>
    </submittedName>
</protein>
<evidence type="ECO:0000313" key="1">
    <source>
        <dbReference type="EMBL" id="KAF0821728.1"/>
    </source>
</evidence>
<dbReference type="Proteomes" id="UP000465778">
    <property type="component" value="Unassembled WGS sequence"/>
</dbReference>
<gene>
    <name evidence="1" type="ORF">KIS1582_4526</name>
</gene>